<dbReference type="AlphaFoldDB" id="A0A0E9V761"/>
<sequence length="36" mass="4053">MVMGLLAEGDFWCKKKPMNICSLNKCLSVTKFSITD</sequence>
<accession>A0A0E9V761</accession>
<dbReference type="EMBL" id="GBXM01034700">
    <property type="protein sequence ID" value="JAH73877.1"/>
    <property type="molecule type" value="Transcribed_RNA"/>
</dbReference>
<organism evidence="1">
    <name type="scientific">Anguilla anguilla</name>
    <name type="common">European freshwater eel</name>
    <name type="synonym">Muraena anguilla</name>
    <dbReference type="NCBI Taxonomy" id="7936"/>
    <lineage>
        <taxon>Eukaryota</taxon>
        <taxon>Metazoa</taxon>
        <taxon>Chordata</taxon>
        <taxon>Craniata</taxon>
        <taxon>Vertebrata</taxon>
        <taxon>Euteleostomi</taxon>
        <taxon>Actinopterygii</taxon>
        <taxon>Neopterygii</taxon>
        <taxon>Teleostei</taxon>
        <taxon>Anguilliformes</taxon>
        <taxon>Anguillidae</taxon>
        <taxon>Anguilla</taxon>
    </lineage>
</organism>
<reference evidence="1" key="2">
    <citation type="journal article" date="2015" name="Fish Shellfish Immunol.">
        <title>Early steps in the European eel (Anguilla anguilla)-Vibrio vulnificus interaction in the gills: Role of the RtxA13 toxin.</title>
        <authorList>
            <person name="Callol A."/>
            <person name="Pajuelo D."/>
            <person name="Ebbesson L."/>
            <person name="Teles M."/>
            <person name="MacKenzie S."/>
            <person name="Amaro C."/>
        </authorList>
    </citation>
    <scope>NUCLEOTIDE SEQUENCE</scope>
</reference>
<protein>
    <submittedName>
        <fullName evidence="1">Uncharacterized protein</fullName>
    </submittedName>
</protein>
<proteinExistence type="predicted"/>
<evidence type="ECO:0000313" key="1">
    <source>
        <dbReference type="EMBL" id="JAH73877.1"/>
    </source>
</evidence>
<reference evidence="1" key="1">
    <citation type="submission" date="2014-11" db="EMBL/GenBank/DDBJ databases">
        <authorList>
            <person name="Amaro Gonzalez C."/>
        </authorList>
    </citation>
    <scope>NUCLEOTIDE SEQUENCE</scope>
</reference>
<name>A0A0E9V761_ANGAN</name>